<dbReference type="EMBL" id="CP022298">
    <property type="protein sequence ID" value="AZN65190.1"/>
    <property type="molecule type" value="Genomic_DNA"/>
</dbReference>
<keyword evidence="1" id="KW-0812">Transmembrane</keyword>
<dbReference type="RefSeq" id="WP_126038067.1">
    <property type="nucleotide sequence ID" value="NZ_CP022298.1"/>
</dbReference>
<reference evidence="2 3" key="1">
    <citation type="submission" date="2017-06" db="EMBL/GenBank/DDBJ databases">
        <title>Complete Genome Sequence of the Carbazole-Degrading Bacterium Acinetobacter johnsonii IC001.</title>
        <authorList>
            <person name="Vejarano F."/>
            <person name="Suzuki-Minakuchi C."/>
            <person name="Ohtsubo Y."/>
            <person name="Tsuda M."/>
            <person name="Okada K."/>
            <person name="Nojiri H."/>
        </authorList>
    </citation>
    <scope>NUCLEOTIDE SEQUENCE [LARGE SCALE GENOMIC DNA]</scope>
    <source>
        <strain evidence="2 3">IC001</strain>
    </source>
</reference>
<keyword evidence="1" id="KW-1133">Transmembrane helix</keyword>
<name>A0A3S9ANH2_ACIJO</name>
<evidence type="ECO:0000313" key="2">
    <source>
        <dbReference type="EMBL" id="AZN65190.1"/>
    </source>
</evidence>
<organism evidence="2 3">
    <name type="scientific">Acinetobacter johnsonii</name>
    <dbReference type="NCBI Taxonomy" id="40214"/>
    <lineage>
        <taxon>Bacteria</taxon>
        <taxon>Pseudomonadati</taxon>
        <taxon>Pseudomonadota</taxon>
        <taxon>Gammaproteobacteria</taxon>
        <taxon>Moraxellales</taxon>
        <taxon>Moraxellaceae</taxon>
        <taxon>Acinetobacter</taxon>
    </lineage>
</organism>
<accession>A0A3S9ANH2</accession>
<protein>
    <submittedName>
        <fullName evidence="2">Zinc ribbon domain-containing protein</fullName>
    </submittedName>
</protein>
<dbReference type="Proteomes" id="UP000276980">
    <property type="component" value="Chromosome"/>
</dbReference>
<keyword evidence="1" id="KW-0472">Membrane</keyword>
<dbReference type="AlphaFoldDB" id="A0A3S9ANH2"/>
<proteinExistence type="predicted"/>
<gene>
    <name evidence="2" type="ORF">CFH90_14635</name>
</gene>
<sequence>MAINPCKECGGPVSDKAESCPMCGAKQPKPTSIITWIVLGLIIFTVLITMYGGSETSTSNTNTSESSKKDENKAGVLLFFAQQQIKQNAKDPDSVQFRSEQIHEKTDEGAVACGEYNAKNSFGAYVGFKKFVVTEKDQSIFIENGSNAKVFVKKWNKHCVK</sequence>
<feature type="transmembrane region" description="Helical" evidence="1">
    <location>
        <begin position="33"/>
        <end position="53"/>
    </location>
</feature>
<evidence type="ECO:0000313" key="3">
    <source>
        <dbReference type="Proteomes" id="UP000276980"/>
    </source>
</evidence>
<evidence type="ECO:0000256" key="1">
    <source>
        <dbReference type="SAM" id="Phobius"/>
    </source>
</evidence>